<gene>
    <name evidence="1" type="ORF">GCM10023211_02340</name>
</gene>
<evidence type="ECO:0000313" key="2">
    <source>
        <dbReference type="Proteomes" id="UP001500171"/>
    </source>
</evidence>
<protein>
    <submittedName>
        <fullName evidence="1">Phage tail assembly chaperone</fullName>
    </submittedName>
</protein>
<proteinExistence type="predicted"/>
<dbReference type="Pfam" id="PF06222">
    <property type="entry name" value="Phage_TAC_1"/>
    <property type="match status" value="1"/>
</dbReference>
<dbReference type="RefSeq" id="WP_345487877.1">
    <property type="nucleotide sequence ID" value="NZ_BAABHY010000001.1"/>
</dbReference>
<dbReference type="Proteomes" id="UP001500171">
    <property type="component" value="Unassembled WGS sequence"/>
</dbReference>
<accession>A0ABP9MZ25</accession>
<dbReference type="InterPro" id="IPR010411">
    <property type="entry name" value="TAC_Gp13-like"/>
</dbReference>
<reference evidence="2" key="1">
    <citation type="journal article" date="2019" name="Int. J. Syst. Evol. Microbiol.">
        <title>The Global Catalogue of Microorganisms (GCM) 10K type strain sequencing project: providing services to taxonomists for standard genome sequencing and annotation.</title>
        <authorList>
            <consortium name="The Broad Institute Genomics Platform"/>
            <consortium name="The Broad Institute Genome Sequencing Center for Infectious Disease"/>
            <person name="Wu L."/>
            <person name="Ma J."/>
        </authorList>
    </citation>
    <scope>NUCLEOTIDE SEQUENCE [LARGE SCALE GENOMIC DNA]</scope>
    <source>
        <strain evidence="2">JCM 18050</strain>
    </source>
</reference>
<sequence length="122" mass="13420">MSLKKIIAAKNSGFRTKTVTVPEWGGITVILREPSVGAWSHWAETLRGIENSENTVDKHAQRIVAEAKLFASTLCDEKGNVIFDSEFDDLIANYGPVHSRLLNQALELSGIGNTPIEEAKKK</sequence>
<dbReference type="Gene3D" id="3.30.2220.20">
    <property type="entry name" value="Phage tail assembly chaperone gp13-like"/>
    <property type="match status" value="1"/>
</dbReference>
<organism evidence="1 2">
    <name type="scientific">Orbus sasakiae</name>
    <dbReference type="NCBI Taxonomy" id="1078475"/>
    <lineage>
        <taxon>Bacteria</taxon>
        <taxon>Pseudomonadati</taxon>
        <taxon>Pseudomonadota</taxon>
        <taxon>Gammaproteobacteria</taxon>
        <taxon>Orbales</taxon>
        <taxon>Orbaceae</taxon>
        <taxon>Orbus</taxon>
    </lineage>
</organism>
<keyword evidence="2" id="KW-1185">Reference proteome</keyword>
<evidence type="ECO:0000313" key="1">
    <source>
        <dbReference type="EMBL" id="GAA5104535.1"/>
    </source>
</evidence>
<dbReference type="InterPro" id="IPR038556">
    <property type="entry name" value="TAC_Gp13-like_sf"/>
</dbReference>
<name>A0ABP9MZ25_9GAMM</name>
<comment type="caution">
    <text evidence="1">The sequence shown here is derived from an EMBL/GenBank/DDBJ whole genome shotgun (WGS) entry which is preliminary data.</text>
</comment>
<dbReference type="EMBL" id="BAABHY010000001">
    <property type="protein sequence ID" value="GAA5104535.1"/>
    <property type="molecule type" value="Genomic_DNA"/>
</dbReference>